<dbReference type="EMBL" id="BAABBO010000001">
    <property type="protein sequence ID" value="GAA3947525.1"/>
    <property type="molecule type" value="Genomic_DNA"/>
</dbReference>
<feature type="chain" id="PRO_5045274410" description="Transglycosylase SLT domain-containing protein" evidence="3">
    <location>
        <begin position="29"/>
        <end position="487"/>
    </location>
</feature>
<dbReference type="PANTHER" id="PTHR37423">
    <property type="entry name" value="SOLUBLE LYTIC MUREIN TRANSGLYCOSYLASE-RELATED"/>
    <property type="match status" value="1"/>
</dbReference>
<dbReference type="Pfam" id="PF01464">
    <property type="entry name" value="SLT"/>
    <property type="match status" value="1"/>
</dbReference>
<name>A0ABP7NI67_9GAMM</name>
<dbReference type="PROSITE" id="PS00922">
    <property type="entry name" value="TRANSGLYCOSYLASE"/>
    <property type="match status" value="1"/>
</dbReference>
<evidence type="ECO:0000313" key="6">
    <source>
        <dbReference type="Proteomes" id="UP001501337"/>
    </source>
</evidence>
<feature type="domain" description="Transglycosylase SLT" evidence="4">
    <location>
        <begin position="316"/>
        <end position="424"/>
    </location>
</feature>
<dbReference type="Proteomes" id="UP001501337">
    <property type="component" value="Unassembled WGS sequence"/>
</dbReference>
<feature type="signal peptide" evidence="3">
    <location>
        <begin position="1"/>
        <end position="28"/>
    </location>
</feature>
<dbReference type="InterPro" id="IPR023346">
    <property type="entry name" value="Lysozyme-like_dom_sf"/>
</dbReference>
<sequence length="487" mass="53588">MYIFGYRHLAPSALAVLLLLPAIQMANADDPFAELEAATASGSTDAKPQNTEADDFEAYKKSHQGEFDDYKTKLMEEYAAYTRIAAEETERYSKELQQVWDTPELSGPKVWVDYSGDLKERNSVDFEKKTIAMSTVVDADDKGVSDERLGERLKALLTKNQAQAFSDDKIAQAIEKRSKAELTMLQTAEVEPEPILLPFVSDETEPSDEEVNAIVNDLVSKQSRKESTNQQGQKVVTIEVPLGSEAEEPDPIPEATPAPKAEPQSKPTPKASEPVQSTPQPKAVPAPRQMADARLNRLPKAARLLEGDVTTFANSAKMDTALVYAIIETESAFNPMAKSPVPAYGLMQIVPGSAGIDATEQLFGKGRVLAPSYLYTQDKNIEIGSTYLNILYYRYLKGVNDPLSRLYCSIAAYNTGAGNVAKAFIGTTRLGTALPKINAMTPEEVYDHLIENLPYEETRHYLQRVVSRMDKYRTTDGPLTGSLANAD</sequence>
<accession>A0ABP7NI67</accession>
<evidence type="ECO:0000256" key="1">
    <source>
        <dbReference type="ARBA" id="ARBA00007734"/>
    </source>
</evidence>
<dbReference type="PANTHER" id="PTHR37423:SF2">
    <property type="entry name" value="MEMBRANE-BOUND LYTIC MUREIN TRANSGLYCOSYLASE C"/>
    <property type="match status" value="1"/>
</dbReference>
<evidence type="ECO:0000256" key="3">
    <source>
        <dbReference type="SAM" id="SignalP"/>
    </source>
</evidence>
<protein>
    <recommendedName>
        <fullName evidence="4">Transglycosylase SLT domain-containing protein</fullName>
    </recommendedName>
</protein>
<keyword evidence="3" id="KW-0732">Signal</keyword>
<proteinExistence type="inferred from homology"/>
<dbReference type="RefSeq" id="WP_344802642.1">
    <property type="nucleotide sequence ID" value="NZ_BAABBO010000001.1"/>
</dbReference>
<evidence type="ECO:0000259" key="4">
    <source>
        <dbReference type="Pfam" id="PF01464"/>
    </source>
</evidence>
<comment type="similarity">
    <text evidence="1">Belongs to the transglycosylase Slt family.</text>
</comment>
<keyword evidence="6" id="KW-1185">Reference proteome</keyword>
<dbReference type="SUPFAM" id="SSF53955">
    <property type="entry name" value="Lysozyme-like"/>
    <property type="match status" value="1"/>
</dbReference>
<dbReference type="CDD" id="cd16893">
    <property type="entry name" value="LT_MltC_MltE"/>
    <property type="match status" value="1"/>
</dbReference>
<dbReference type="Gene3D" id="1.10.530.10">
    <property type="match status" value="1"/>
</dbReference>
<comment type="caution">
    <text evidence="5">The sequence shown here is derived from an EMBL/GenBank/DDBJ whole genome shotgun (WGS) entry which is preliminary data.</text>
</comment>
<organism evidence="5 6">
    <name type="scientific">Allohahella marinimesophila</name>
    <dbReference type="NCBI Taxonomy" id="1054972"/>
    <lineage>
        <taxon>Bacteria</taxon>
        <taxon>Pseudomonadati</taxon>
        <taxon>Pseudomonadota</taxon>
        <taxon>Gammaproteobacteria</taxon>
        <taxon>Oceanospirillales</taxon>
        <taxon>Hahellaceae</taxon>
        <taxon>Allohahella</taxon>
    </lineage>
</organism>
<reference evidence="6" key="1">
    <citation type="journal article" date="2019" name="Int. J. Syst. Evol. Microbiol.">
        <title>The Global Catalogue of Microorganisms (GCM) 10K type strain sequencing project: providing services to taxonomists for standard genome sequencing and annotation.</title>
        <authorList>
            <consortium name="The Broad Institute Genomics Platform"/>
            <consortium name="The Broad Institute Genome Sequencing Center for Infectious Disease"/>
            <person name="Wu L."/>
            <person name="Ma J."/>
        </authorList>
    </citation>
    <scope>NUCLEOTIDE SEQUENCE [LARGE SCALE GENOMIC DNA]</scope>
    <source>
        <strain evidence="6">JCM 17555</strain>
    </source>
</reference>
<dbReference type="InterPro" id="IPR000189">
    <property type="entry name" value="Transglyc_AS"/>
</dbReference>
<evidence type="ECO:0000256" key="2">
    <source>
        <dbReference type="SAM" id="MobiDB-lite"/>
    </source>
</evidence>
<dbReference type="InterPro" id="IPR008258">
    <property type="entry name" value="Transglycosylase_SLT_dom_1"/>
</dbReference>
<feature type="region of interest" description="Disordered" evidence="2">
    <location>
        <begin position="222"/>
        <end position="289"/>
    </location>
</feature>
<evidence type="ECO:0000313" key="5">
    <source>
        <dbReference type="EMBL" id="GAA3947525.1"/>
    </source>
</evidence>
<gene>
    <name evidence="5" type="ORF">GCM10022278_03420</name>
</gene>